<sequence>MVMQKYEFEVIEEYFLNGEHRFRLKEKNSNIIVNVSAENVDEAAEKASKMLSNLLK</sequence>
<name>L0A968_CALLD</name>
<dbReference type="InParanoid" id="L0A968"/>
<dbReference type="STRING" id="1056495.Calag_0698"/>
<protein>
    <submittedName>
        <fullName evidence="1">Uncharacterized protein</fullName>
    </submittedName>
</protein>
<proteinExistence type="predicted"/>
<dbReference type="eggNOG" id="arCOG08876">
    <property type="taxonomic scope" value="Archaea"/>
</dbReference>
<accession>L0A968</accession>
<organism evidence="1 2">
    <name type="scientific">Caldisphaera lagunensis (strain DSM 15908 / JCM 11604 / ANMR 0165 / IC-154)</name>
    <dbReference type="NCBI Taxonomy" id="1056495"/>
    <lineage>
        <taxon>Archaea</taxon>
        <taxon>Thermoproteota</taxon>
        <taxon>Thermoprotei</taxon>
        <taxon>Acidilobales</taxon>
        <taxon>Caldisphaeraceae</taxon>
        <taxon>Caldisphaera</taxon>
    </lineage>
</organism>
<reference evidence="2" key="1">
    <citation type="submission" date="2012-03" db="EMBL/GenBank/DDBJ databases">
        <title>Complete genome of Caldisphaera lagunensis DSM 15908.</title>
        <authorList>
            <person name="Lucas S."/>
            <person name="Copeland A."/>
            <person name="Lapidus A."/>
            <person name="Glavina del Rio T."/>
            <person name="Dalin E."/>
            <person name="Tice H."/>
            <person name="Bruce D."/>
            <person name="Goodwin L."/>
            <person name="Pitluck S."/>
            <person name="Peters L."/>
            <person name="Mikhailova N."/>
            <person name="Teshima H."/>
            <person name="Kyrpides N."/>
            <person name="Mavromatis K."/>
            <person name="Ivanova N."/>
            <person name="Brettin T."/>
            <person name="Detter J.C."/>
            <person name="Han C."/>
            <person name="Larimer F."/>
            <person name="Land M."/>
            <person name="Hauser L."/>
            <person name="Markowitz V."/>
            <person name="Cheng J.-F."/>
            <person name="Hugenholtz P."/>
            <person name="Woyke T."/>
            <person name="Wu D."/>
            <person name="Spring S."/>
            <person name="Schroeder M."/>
            <person name="Brambilla E."/>
            <person name="Klenk H.-P."/>
            <person name="Eisen J.A."/>
        </authorList>
    </citation>
    <scope>NUCLEOTIDE SEQUENCE [LARGE SCALE GENOMIC DNA]</scope>
    <source>
        <strain evidence="2">DSM 15908 / JCM 11604 / IC-154</strain>
    </source>
</reference>
<evidence type="ECO:0000313" key="2">
    <source>
        <dbReference type="Proteomes" id="UP000010469"/>
    </source>
</evidence>
<dbReference type="HOGENOM" id="CLU_3002949_0_0_2"/>
<dbReference type="EMBL" id="CP003378">
    <property type="protein sequence ID" value="AFZ70443.1"/>
    <property type="molecule type" value="Genomic_DNA"/>
</dbReference>
<dbReference type="AlphaFoldDB" id="L0A968"/>
<keyword evidence="2" id="KW-1185">Reference proteome</keyword>
<dbReference type="Proteomes" id="UP000010469">
    <property type="component" value="Chromosome"/>
</dbReference>
<gene>
    <name evidence="1" type="ordered locus">Calag_0698</name>
</gene>
<evidence type="ECO:0000313" key="1">
    <source>
        <dbReference type="EMBL" id="AFZ70443.1"/>
    </source>
</evidence>
<dbReference type="KEGG" id="clg:Calag_0698"/>